<proteinExistence type="predicted"/>
<protein>
    <submittedName>
        <fullName evidence="2">Uncharacterized protein</fullName>
    </submittedName>
</protein>
<organism evidence="2 3">
    <name type="scientific">Zostera marina</name>
    <name type="common">Eelgrass</name>
    <dbReference type="NCBI Taxonomy" id="29655"/>
    <lineage>
        <taxon>Eukaryota</taxon>
        <taxon>Viridiplantae</taxon>
        <taxon>Streptophyta</taxon>
        <taxon>Embryophyta</taxon>
        <taxon>Tracheophyta</taxon>
        <taxon>Spermatophyta</taxon>
        <taxon>Magnoliopsida</taxon>
        <taxon>Liliopsida</taxon>
        <taxon>Zosteraceae</taxon>
        <taxon>Zostera</taxon>
    </lineage>
</organism>
<dbReference type="Proteomes" id="UP000036987">
    <property type="component" value="Unassembled WGS sequence"/>
</dbReference>
<keyword evidence="1" id="KW-0812">Transmembrane</keyword>
<feature type="transmembrane region" description="Helical" evidence="1">
    <location>
        <begin position="298"/>
        <end position="320"/>
    </location>
</feature>
<comment type="caution">
    <text evidence="2">The sequence shown here is derived from an EMBL/GenBank/DDBJ whole genome shotgun (WGS) entry which is preliminary data.</text>
</comment>
<dbReference type="AlphaFoldDB" id="A0A0K9PGY4"/>
<accession>A0A0K9PGY4</accession>
<keyword evidence="1" id="KW-0472">Membrane</keyword>
<sequence length="550" mass="63181">MADASATSDSEGVYEVEYEKDINLAVSHTAVDVLASMIGRLRNLKMDGEAIIHKIPNEIRAGDDRAYEPSIISVGPYHKYADGESDSEKRKLKPALQPMEDVKLLYLDHLCRRHEENTLEKYVVAIQKLERKARKVYSLESVKMSSKDFVEMLVLDGCFIVEFLLKRAEGRLSTTQSVFHLRTKPALRRDLFLFENQIPFFILETVFEHTGAEYSPSDLTVLDLAVHYLYKGRKTTQEMLPEEYWKGEKSEIHHLLHLSHLCLVGQLKSSPSSSSSLEASHGRASEERRFHSCTFVKFMSSLRIGLLYAVVSFFYILLVWKRPGSSWNPFNKRSSIRKDGKKRPPTTIPTATQLKEVGVRFKKKEKSSCYLDVSFKDGKMEIPALNIHENTISEYRNLLAFEQTCLNRNADYINSFTSYLVLMNNLIDTAGDVAILKKENIIKTKLECEDDVATFFKEIPSGLVLNFHDHYFAVMFVEINEYSVDSVNRFLGKVDQWWEELKQKYFRNPWAFISLMAAFILLGLTAAQTTYSIKTFQKTKYLLRSPPPSS</sequence>
<keyword evidence="1" id="KW-1133">Transmembrane helix</keyword>
<dbReference type="PANTHER" id="PTHR31170:SF25">
    <property type="entry name" value="BNAA09G04570D PROTEIN"/>
    <property type="match status" value="1"/>
</dbReference>
<dbReference type="Pfam" id="PF03140">
    <property type="entry name" value="DUF247"/>
    <property type="match status" value="1"/>
</dbReference>
<dbReference type="OrthoDB" id="1589813at2759"/>
<evidence type="ECO:0000313" key="2">
    <source>
        <dbReference type="EMBL" id="KMZ68318.1"/>
    </source>
</evidence>
<dbReference type="InterPro" id="IPR004158">
    <property type="entry name" value="DUF247_pln"/>
</dbReference>
<gene>
    <name evidence="2" type="ORF">ZOSMA_241G00400</name>
</gene>
<feature type="transmembrane region" description="Helical" evidence="1">
    <location>
        <begin position="510"/>
        <end position="533"/>
    </location>
</feature>
<keyword evidence="3" id="KW-1185">Reference proteome</keyword>
<dbReference type="OMA" id="GCYSETF"/>
<name>A0A0K9PGY4_ZOSMR</name>
<evidence type="ECO:0000313" key="3">
    <source>
        <dbReference type="Proteomes" id="UP000036987"/>
    </source>
</evidence>
<dbReference type="PANTHER" id="PTHR31170">
    <property type="entry name" value="BNAC04G53230D PROTEIN"/>
    <property type="match status" value="1"/>
</dbReference>
<dbReference type="EMBL" id="LFYR01000845">
    <property type="protein sequence ID" value="KMZ68318.1"/>
    <property type="molecule type" value="Genomic_DNA"/>
</dbReference>
<evidence type="ECO:0000256" key="1">
    <source>
        <dbReference type="SAM" id="Phobius"/>
    </source>
</evidence>
<reference evidence="3" key="1">
    <citation type="journal article" date="2016" name="Nature">
        <title>The genome of the seagrass Zostera marina reveals angiosperm adaptation to the sea.</title>
        <authorList>
            <person name="Olsen J.L."/>
            <person name="Rouze P."/>
            <person name="Verhelst B."/>
            <person name="Lin Y.-C."/>
            <person name="Bayer T."/>
            <person name="Collen J."/>
            <person name="Dattolo E."/>
            <person name="De Paoli E."/>
            <person name="Dittami S."/>
            <person name="Maumus F."/>
            <person name="Michel G."/>
            <person name="Kersting A."/>
            <person name="Lauritano C."/>
            <person name="Lohaus R."/>
            <person name="Toepel M."/>
            <person name="Tonon T."/>
            <person name="Vanneste K."/>
            <person name="Amirebrahimi M."/>
            <person name="Brakel J."/>
            <person name="Bostroem C."/>
            <person name="Chovatia M."/>
            <person name="Grimwood J."/>
            <person name="Jenkins J.W."/>
            <person name="Jueterbock A."/>
            <person name="Mraz A."/>
            <person name="Stam W.T."/>
            <person name="Tice H."/>
            <person name="Bornberg-Bauer E."/>
            <person name="Green P.J."/>
            <person name="Pearson G.A."/>
            <person name="Procaccini G."/>
            <person name="Duarte C.M."/>
            <person name="Schmutz J."/>
            <person name="Reusch T.B.H."/>
            <person name="Van de Peer Y."/>
        </authorList>
    </citation>
    <scope>NUCLEOTIDE SEQUENCE [LARGE SCALE GENOMIC DNA]</scope>
    <source>
        <strain evidence="3">cv. Finnish</strain>
    </source>
</reference>